<accession>A6MI42</accession>
<protein>
    <submittedName>
        <fullName evidence="3">Uncharacterized protein</fullName>
    </submittedName>
</protein>
<feature type="coiled-coil region" evidence="1">
    <location>
        <begin position="82"/>
        <end position="116"/>
    </location>
</feature>
<evidence type="ECO:0000256" key="2">
    <source>
        <dbReference type="SAM" id="MobiDB-lite"/>
    </source>
</evidence>
<feature type="region of interest" description="Disordered" evidence="2">
    <location>
        <begin position="134"/>
        <end position="161"/>
    </location>
</feature>
<dbReference type="AlphaFoldDB" id="A6MI42"/>
<name>A6MI42_NYCOV</name>
<organism evidence="3">
    <name type="scientific">Nyctotherus ovalis</name>
    <name type="common">Ciliate protozoan</name>
    <dbReference type="NCBI Taxonomy" id="70075"/>
    <lineage>
        <taxon>Eukaryota</taxon>
        <taxon>Sar</taxon>
        <taxon>Alveolata</taxon>
        <taxon>Ciliophora</taxon>
        <taxon>Intramacronucleata</taxon>
        <taxon>Armophorea</taxon>
        <taxon>Clevelandellida</taxon>
        <taxon>Nyctotheridae</taxon>
        <taxon>Nyctotherus</taxon>
    </lineage>
</organism>
<sequence>MESGWIIVYAAYIFNSYYQYTCHTGDNHLGQDEVGGEASQLIREIQFKQKKLESLLKANSSQEVQATPKITKRYDAKKGSIRELIEKEKAKYNRNIAASKESVEQLKTRLKELADDNPDTESYTQIFDSAFDDSTELSYTPQASSSRKNKSTGSSQTKEDKKFRDVVCEGCYVF</sequence>
<reference evidence="3" key="1">
    <citation type="journal article" date="2007" name="J. Eukaryot. Microbiol.">
        <title>Variation in macronuclear genome content of three ciliates with extensive chromosomal fragmentation: a preliminary analysis.</title>
        <authorList>
            <person name="McGrath C.L."/>
            <person name="Zufall R.A."/>
            <person name="Katz L.A."/>
        </authorList>
    </citation>
    <scope>NUCLEOTIDE SEQUENCE</scope>
</reference>
<evidence type="ECO:0000256" key="1">
    <source>
        <dbReference type="SAM" id="Coils"/>
    </source>
</evidence>
<proteinExistence type="predicted"/>
<keyword evidence="1" id="KW-0175">Coiled coil</keyword>
<dbReference type="EMBL" id="EF125731">
    <property type="protein sequence ID" value="ABR27266.1"/>
    <property type="molecule type" value="Genomic_DNA"/>
</dbReference>
<evidence type="ECO:0000313" key="3">
    <source>
        <dbReference type="EMBL" id="ABR27266.1"/>
    </source>
</evidence>